<keyword evidence="2 6" id="KW-0812">Transmembrane</keyword>
<dbReference type="GeneID" id="19946437"/>
<dbReference type="PANTHER" id="PTHR23086:SF8">
    <property type="entry name" value="PHOSPHATIDYLINOSITOL 5-PHOSPHATE 4-KINASE, ISOFORM A"/>
    <property type="match status" value="1"/>
</dbReference>
<evidence type="ECO:0000313" key="10">
    <source>
        <dbReference type="EMBL" id="EQC36880.1"/>
    </source>
</evidence>
<dbReference type="InParanoid" id="T0QSB0"/>
<dbReference type="InterPro" id="IPR000832">
    <property type="entry name" value="GPCR_2_secretin-like"/>
</dbReference>
<keyword evidence="3 6" id="KW-1133">Transmembrane helix</keyword>
<dbReference type="SMART" id="SM00330">
    <property type="entry name" value="PIPKc"/>
    <property type="match status" value="1"/>
</dbReference>
<dbReference type="AlphaFoldDB" id="T0QSB0"/>
<dbReference type="InterPro" id="IPR023610">
    <property type="entry name" value="PInositol-4/5-P-5/4-kinase"/>
</dbReference>
<keyword evidence="11" id="KW-1185">Reference proteome</keyword>
<keyword evidence="5" id="KW-0067">ATP-binding</keyword>
<evidence type="ECO:0000259" key="7">
    <source>
        <dbReference type="PROSITE" id="PS50261"/>
    </source>
</evidence>
<dbReference type="GO" id="GO:0046854">
    <property type="term" value="P:phosphatidylinositol phosphate biosynthetic process"/>
    <property type="evidence" value="ECO:0007669"/>
    <property type="project" value="TreeGrafter"/>
</dbReference>
<dbReference type="eggNOG" id="KOG0229">
    <property type="taxonomic scope" value="Eukaryota"/>
</dbReference>
<evidence type="ECO:0000256" key="5">
    <source>
        <dbReference type="PROSITE-ProRule" id="PRU00781"/>
    </source>
</evidence>
<dbReference type="GO" id="GO:0005886">
    <property type="term" value="C:plasma membrane"/>
    <property type="evidence" value="ECO:0007669"/>
    <property type="project" value="TreeGrafter"/>
</dbReference>
<dbReference type="PROSITE" id="PS50261">
    <property type="entry name" value="G_PROTEIN_RECEP_F2_4"/>
    <property type="match status" value="1"/>
</dbReference>
<dbReference type="STRING" id="1156394.T0QSB0"/>
<dbReference type="SUPFAM" id="SSF56104">
    <property type="entry name" value="SAICAR synthase-like"/>
    <property type="match status" value="1"/>
</dbReference>
<keyword evidence="5" id="KW-0547">Nucleotide-binding</keyword>
<dbReference type="GO" id="GO:0005524">
    <property type="term" value="F:ATP binding"/>
    <property type="evidence" value="ECO:0007669"/>
    <property type="project" value="UniProtKB-UniRule"/>
</dbReference>
<evidence type="ECO:0000313" key="11">
    <source>
        <dbReference type="Proteomes" id="UP000030762"/>
    </source>
</evidence>
<feature type="transmembrane region" description="Helical" evidence="6">
    <location>
        <begin position="139"/>
        <end position="157"/>
    </location>
</feature>
<dbReference type="GO" id="GO:0007166">
    <property type="term" value="P:cell surface receptor signaling pathway"/>
    <property type="evidence" value="ECO:0007669"/>
    <property type="project" value="InterPro"/>
</dbReference>
<feature type="transmembrane region" description="Helical" evidence="6">
    <location>
        <begin position="310"/>
        <end position="331"/>
    </location>
</feature>
<dbReference type="CDD" id="cd00139">
    <property type="entry name" value="PIPKc"/>
    <property type="match status" value="1"/>
</dbReference>
<evidence type="ECO:0000256" key="3">
    <source>
        <dbReference type="ARBA" id="ARBA00022989"/>
    </source>
</evidence>
<organism evidence="10 11">
    <name type="scientific">Saprolegnia diclina (strain VS20)</name>
    <dbReference type="NCBI Taxonomy" id="1156394"/>
    <lineage>
        <taxon>Eukaryota</taxon>
        <taxon>Sar</taxon>
        <taxon>Stramenopiles</taxon>
        <taxon>Oomycota</taxon>
        <taxon>Saprolegniomycetes</taxon>
        <taxon>Saprolegniales</taxon>
        <taxon>Saprolegniaceae</taxon>
        <taxon>Saprolegnia</taxon>
    </lineage>
</organism>
<keyword evidence="4 6" id="KW-0472">Membrane</keyword>
<dbReference type="Gene3D" id="3.30.800.10">
    <property type="entry name" value="Phosphatidylinositol Phosphate Kinase II Beta"/>
    <property type="match status" value="1"/>
</dbReference>
<dbReference type="SUPFAM" id="SSF81321">
    <property type="entry name" value="Family A G protein-coupled receptor-like"/>
    <property type="match status" value="1"/>
</dbReference>
<feature type="transmembrane region" description="Helical" evidence="6">
    <location>
        <begin position="183"/>
        <end position="204"/>
    </location>
</feature>
<evidence type="ECO:0000256" key="6">
    <source>
        <dbReference type="SAM" id="Phobius"/>
    </source>
</evidence>
<feature type="domain" description="PIPK" evidence="9">
    <location>
        <begin position="376"/>
        <end position="766"/>
    </location>
</feature>
<dbReference type="InterPro" id="IPR027484">
    <property type="entry name" value="PInositol-4-P-5-kinase_N"/>
</dbReference>
<dbReference type="GO" id="GO:0004930">
    <property type="term" value="F:G protein-coupled receptor activity"/>
    <property type="evidence" value="ECO:0007669"/>
    <property type="project" value="InterPro"/>
</dbReference>
<dbReference type="GO" id="GO:0016308">
    <property type="term" value="F:1-phosphatidylinositol-4-phosphate 5-kinase activity"/>
    <property type="evidence" value="ECO:0007669"/>
    <property type="project" value="TreeGrafter"/>
</dbReference>
<sequence length="844" mass="93745">MEAATPTTRATSDADSQPTTIGSTLGLSDGLASPTASDLPATLEARQSGRCIGPLKELYLLVRSGSGQLLLTTIVATAAASIFSVVLFICAIAFRDKTNNGPLQLPSGVLLGSIGTLIMSLLVLLSYRYLPACRNHSNILLLNRSICDLLLAVSFLLEPLWNMAGGGIQPHLSCRWLSATREYLIMASMCWELCMALDLFALLNDPFTSPRKNRRKYQLIVHASGLVAAIVMLSDDRFYGVSVGDFCWVKCSRLASSSFVAVDAGIWVFIALPVTIFIGTNVYVCTISMKRFRGGIEATLDHRRTLLREGFLTTVAFILYWMVLWGLYVAFWLATNNDVLKELFGFLLSFRGSVVFFLWILYSTSDKNIKQSVAEREDATRAQTNYALLKELVFYTTCGITKAVQVANKRQSLELGEASIFTVHPPQHEHALFSCQECKFTDFKPEVFGKLRECFSIDERQFISSFADCSIPKVSEGSSGAFMFFTTNGAYIVKSLTKRESTFLDSITDAYAAYVSKHPMTFLTRILGSYSMELYGRTSYFVVMENLFDKQHAVHHRYDIKGSWVDRNAEKARYGAEATCRYCNMAFRSGARDTCPNRAGFHSPNVVLKDMDLTTKVRLGHGHGAAVLTQLKKDSDFLCEKGIMDYSLLLGVIEVRFQVNVQSILRDEIDTLPLPSLDVLSAVSTMRTSQRAVAKQSIACLRSADVVVGPGFYYIGLIDILQTWTLEKRFERWVKTLLLRKDPDGISALPPKAYRDRFHKRLDEIFHVSGADGPSPLDVTTNADASLPTNAKIFPVESVVNELKPSFSFRNNVWQTDEALDDAIGRSVVKTDVDGTEASGRVDV</sequence>
<dbReference type="OMA" id="RFLGSYC"/>
<dbReference type="Gene3D" id="1.20.1070.10">
    <property type="entry name" value="Rhodopsin 7-helix transmembrane proteins"/>
    <property type="match status" value="1"/>
</dbReference>
<keyword evidence="5" id="KW-0418">Kinase</keyword>
<dbReference type="Proteomes" id="UP000030762">
    <property type="component" value="Unassembled WGS sequence"/>
</dbReference>
<keyword evidence="5" id="KW-0808">Transferase</keyword>
<dbReference type="InterPro" id="IPR027483">
    <property type="entry name" value="PInositol-4-P-4/5-kinase_C_sf"/>
</dbReference>
<dbReference type="VEuPathDB" id="FungiDB:SDRG_05710"/>
<proteinExistence type="predicted"/>
<feature type="domain" description="G-protein coupled receptors family 2 profile 2" evidence="7">
    <location>
        <begin position="113"/>
        <end position="363"/>
    </location>
</feature>
<feature type="transmembrane region" description="Helical" evidence="6">
    <location>
        <begin position="216"/>
        <end position="234"/>
    </location>
</feature>
<evidence type="ECO:0000259" key="8">
    <source>
        <dbReference type="PROSITE" id="PS50262"/>
    </source>
</evidence>
<dbReference type="PANTHER" id="PTHR23086">
    <property type="entry name" value="PHOSPHATIDYLINOSITOL-4-PHOSPHATE 5-KINASE"/>
    <property type="match status" value="1"/>
</dbReference>
<dbReference type="InterPro" id="IPR002498">
    <property type="entry name" value="PInositol-4-P-4/5-kinase_core"/>
</dbReference>
<dbReference type="RefSeq" id="XP_008609662.1">
    <property type="nucleotide sequence ID" value="XM_008611440.1"/>
</dbReference>
<dbReference type="Gene3D" id="3.30.810.10">
    <property type="entry name" value="2-Layer Sandwich"/>
    <property type="match status" value="1"/>
</dbReference>
<evidence type="ECO:0000256" key="4">
    <source>
        <dbReference type="ARBA" id="ARBA00023136"/>
    </source>
</evidence>
<name>T0QSB0_SAPDV</name>
<dbReference type="InterPro" id="IPR017452">
    <property type="entry name" value="GPCR_Rhodpsn_7TM"/>
</dbReference>
<evidence type="ECO:0000256" key="2">
    <source>
        <dbReference type="ARBA" id="ARBA00022692"/>
    </source>
</evidence>
<evidence type="ECO:0000256" key="1">
    <source>
        <dbReference type="ARBA" id="ARBA00004141"/>
    </source>
</evidence>
<feature type="transmembrane region" description="Helical" evidence="6">
    <location>
        <begin position="106"/>
        <end position="127"/>
    </location>
</feature>
<feature type="transmembrane region" description="Helical" evidence="6">
    <location>
        <begin position="266"/>
        <end position="289"/>
    </location>
</feature>
<feature type="domain" description="G-protein coupled receptors family 1 profile" evidence="8">
    <location>
        <begin position="116"/>
        <end position="359"/>
    </location>
</feature>
<feature type="transmembrane region" description="Helical" evidence="6">
    <location>
        <begin position="69"/>
        <end position="94"/>
    </location>
</feature>
<feature type="transmembrane region" description="Helical" evidence="6">
    <location>
        <begin position="343"/>
        <end position="362"/>
    </location>
</feature>
<protein>
    <recommendedName>
        <fullName evidence="12">PIPK domain-containing protein</fullName>
    </recommendedName>
</protein>
<gene>
    <name evidence="10" type="ORF">SDRG_05710</name>
</gene>
<dbReference type="Pfam" id="PF01504">
    <property type="entry name" value="PIP5K"/>
    <property type="match status" value="1"/>
</dbReference>
<comment type="subcellular location">
    <subcellularLocation>
        <location evidence="1">Membrane</location>
        <topology evidence="1">Multi-pass membrane protein</topology>
    </subcellularLocation>
</comment>
<dbReference type="InterPro" id="IPR017981">
    <property type="entry name" value="GPCR_2-like_7TM"/>
</dbReference>
<dbReference type="PROSITE" id="PS50262">
    <property type="entry name" value="G_PROTEIN_RECEP_F1_2"/>
    <property type="match status" value="1"/>
</dbReference>
<evidence type="ECO:0008006" key="12">
    <source>
        <dbReference type="Google" id="ProtNLM"/>
    </source>
</evidence>
<dbReference type="OrthoDB" id="70770at2759"/>
<dbReference type="EMBL" id="JH767146">
    <property type="protein sequence ID" value="EQC36880.1"/>
    <property type="molecule type" value="Genomic_DNA"/>
</dbReference>
<dbReference type="Pfam" id="PF00002">
    <property type="entry name" value="7tm_2"/>
    <property type="match status" value="1"/>
</dbReference>
<accession>T0QSB0</accession>
<reference evidence="10 11" key="1">
    <citation type="submission" date="2012-04" db="EMBL/GenBank/DDBJ databases">
        <title>The Genome Sequence of Saprolegnia declina VS20.</title>
        <authorList>
            <consortium name="The Broad Institute Genome Sequencing Platform"/>
            <person name="Russ C."/>
            <person name="Nusbaum C."/>
            <person name="Tyler B."/>
            <person name="van West P."/>
            <person name="Dieguez-Uribeondo J."/>
            <person name="de Bruijn I."/>
            <person name="Tripathy S."/>
            <person name="Jiang R."/>
            <person name="Young S.K."/>
            <person name="Zeng Q."/>
            <person name="Gargeya S."/>
            <person name="Fitzgerald M."/>
            <person name="Haas B."/>
            <person name="Abouelleil A."/>
            <person name="Alvarado L."/>
            <person name="Arachchi H.M."/>
            <person name="Berlin A."/>
            <person name="Chapman S.B."/>
            <person name="Goldberg J."/>
            <person name="Griggs A."/>
            <person name="Gujja S."/>
            <person name="Hansen M."/>
            <person name="Howarth C."/>
            <person name="Imamovic A."/>
            <person name="Larimer J."/>
            <person name="McCowen C."/>
            <person name="Montmayeur A."/>
            <person name="Murphy C."/>
            <person name="Neiman D."/>
            <person name="Pearson M."/>
            <person name="Priest M."/>
            <person name="Roberts A."/>
            <person name="Saif S."/>
            <person name="Shea T."/>
            <person name="Sisk P."/>
            <person name="Sykes S."/>
            <person name="Wortman J."/>
            <person name="Nusbaum C."/>
            <person name="Birren B."/>
        </authorList>
    </citation>
    <scope>NUCLEOTIDE SEQUENCE [LARGE SCALE GENOMIC DNA]</scope>
    <source>
        <strain evidence="10 11">VS20</strain>
    </source>
</reference>
<dbReference type="PROSITE" id="PS51455">
    <property type="entry name" value="PIPK"/>
    <property type="match status" value="1"/>
</dbReference>
<evidence type="ECO:0000259" key="9">
    <source>
        <dbReference type="PROSITE" id="PS51455"/>
    </source>
</evidence>